<dbReference type="InterPro" id="IPR020846">
    <property type="entry name" value="MFS_dom"/>
</dbReference>
<feature type="domain" description="Major facilitator superfamily (MFS) profile" evidence="7">
    <location>
        <begin position="17"/>
        <end position="411"/>
    </location>
</feature>
<protein>
    <submittedName>
        <fullName evidence="8">Sugar phosphate permease</fullName>
    </submittedName>
</protein>
<keyword evidence="3 6" id="KW-0812">Transmembrane</keyword>
<keyword evidence="2" id="KW-0813">Transport</keyword>
<keyword evidence="9" id="KW-1185">Reference proteome</keyword>
<proteinExistence type="predicted"/>
<sequence>MSETSPRAISGFRRWYALALLTGIFAANSIDRNVMAVVLEPVKAELQLSDAAMGTLVGAAHTVALALFVIPMGLLADRINRVWLVSGLVILWSALTSMGALANSYLSMLLMRAGVGAAEAGSPPASVALISDMFPAKQRPTALSTFYLAAAIGTGTIFLLGGYVAHHFGWRTVFIIAGVPGLLLGLLLLTTVRDPRPPVRPAAGGFGGSGRDFRLLLANPALRWTCIGGTMASVGQVAVFAWLPSFLIRVHGYSLIDAGLATAAAAGLGKGLGTLFCGPLTRRAARDRREKLWRYPGAALILSVPLVWCMAGAGSAAMAATLTFVLAMALGSWAGPSAAILMAGVETSRRGLATSLYHLSTNLIGGFGALATGAISDWLGGGKAIAPALAITVSVNLLAAGGLFMACRRLSTMPEEEEQA</sequence>
<feature type="transmembrane region" description="Helical" evidence="6">
    <location>
        <begin position="356"/>
        <end position="379"/>
    </location>
</feature>
<evidence type="ECO:0000313" key="8">
    <source>
        <dbReference type="EMBL" id="SKB85835.1"/>
    </source>
</evidence>
<comment type="subcellular location">
    <subcellularLocation>
        <location evidence="1">Membrane</location>
        <topology evidence="1">Multi-pass membrane protein</topology>
    </subcellularLocation>
</comment>
<dbReference type="AlphaFoldDB" id="A0A1T5EPJ9"/>
<accession>A0A1T5EPJ9</accession>
<feature type="transmembrane region" description="Helical" evidence="6">
    <location>
        <begin position="52"/>
        <end position="75"/>
    </location>
</feature>
<dbReference type="GO" id="GO:0016020">
    <property type="term" value="C:membrane"/>
    <property type="evidence" value="ECO:0007669"/>
    <property type="project" value="UniProtKB-SubCell"/>
</dbReference>
<feature type="transmembrane region" description="Helical" evidence="6">
    <location>
        <begin position="292"/>
        <end position="313"/>
    </location>
</feature>
<evidence type="ECO:0000256" key="4">
    <source>
        <dbReference type="ARBA" id="ARBA00022989"/>
    </source>
</evidence>
<dbReference type="Gene3D" id="1.20.1250.20">
    <property type="entry name" value="MFS general substrate transporter like domains"/>
    <property type="match status" value="1"/>
</dbReference>
<evidence type="ECO:0000313" key="9">
    <source>
        <dbReference type="Proteomes" id="UP000189818"/>
    </source>
</evidence>
<evidence type="ECO:0000256" key="1">
    <source>
        <dbReference type="ARBA" id="ARBA00004141"/>
    </source>
</evidence>
<dbReference type="Proteomes" id="UP000189818">
    <property type="component" value="Unassembled WGS sequence"/>
</dbReference>
<evidence type="ECO:0000256" key="5">
    <source>
        <dbReference type="ARBA" id="ARBA00023136"/>
    </source>
</evidence>
<evidence type="ECO:0000256" key="3">
    <source>
        <dbReference type="ARBA" id="ARBA00022692"/>
    </source>
</evidence>
<feature type="transmembrane region" description="Helical" evidence="6">
    <location>
        <begin position="146"/>
        <end position="165"/>
    </location>
</feature>
<dbReference type="Pfam" id="PF07690">
    <property type="entry name" value="MFS_1"/>
    <property type="match status" value="1"/>
</dbReference>
<dbReference type="PANTHER" id="PTHR23505:SF79">
    <property type="entry name" value="PROTEIN SPINSTER"/>
    <property type="match status" value="1"/>
</dbReference>
<keyword evidence="5 6" id="KW-0472">Membrane</keyword>
<name>A0A1T5EPJ9_9SPHN</name>
<dbReference type="EMBL" id="FUYM01000007">
    <property type="protein sequence ID" value="SKB85835.1"/>
    <property type="molecule type" value="Genomic_DNA"/>
</dbReference>
<dbReference type="GO" id="GO:0022857">
    <property type="term" value="F:transmembrane transporter activity"/>
    <property type="evidence" value="ECO:0007669"/>
    <property type="project" value="InterPro"/>
</dbReference>
<reference evidence="9" key="1">
    <citation type="submission" date="2017-02" db="EMBL/GenBank/DDBJ databases">
        <authorList>
            <person name="Varghese N."/>
            <person name="Submissions S."/>
        </authorList>
    </citation>
    <scope>NUCLEOTIDE SEQUENCE [LARGE SCALE GENOMIC DNA]</scope>
    <source>
        <strain evidence="9">UM2</strain>
    </source>
</reference>
<keyword evidence="4 6" id="KW-1133">Transmembrane helix</keyword>
<gene>
    <name evidence="8" type="ORF">SAMN06295920_107123</name>
</gene>
<evidence type="ECO:0000256" key="2">
    <source>
        <dbReference type="ARBA" id="ARBA00022448"/>
    </source>
</evidence>
<dbReference type="PANTHER" id="PTHR23505">
    <property type="entry name" value="SPINSTER"/>
    <property type="match status" value="1"/>
</dbReference>
<dbReference type="STRING" id="439228.SAMN06295920_107123"/>
<dbReference type="InterPro" id="IPR011701">
    <property type="entry name" value="MFS"/>
</dbReference>
<dbReference type="PROSITE" id="PS50850">
    <property type="entry name" value="MFS"/>
    <property type="match status" value="1"/>
</dbReference>
<feature type="transmembrane region" description="Helical" evidence="6">
    <location>
        <begin position="319"/>
        <end position="344"/>
    </location>
</feature>
<feature type="transmembrane region" description="Helical" evidence="6">
    <location>
        <begin position="172"/>
        <end position="192"/>
    </location>
</feature>
<dbReference type="InterPro" id="IPR036259">
    <property type="entry name" value="MFS_trans_sf"/>
</dbReference>
<feature type="transmembrane region" description="Helical" evidence="6">
    <location>
        <begin position="82"/>
        <end position="102"/>
    </location>
</feature>
<dbReference type="SUPFAM" id="SSF103473">
    <property type="entry name" value="MFS general substrate transporter"/>
    <property type="match status" value="1"/>
</dbReference>
<organism evidence="8 9">
    <name type="scientific">Rhizorhabdus histidinilytica</name>
    <dbReference type="NCBI Taxonomy" id="439228"/>
    <lineage>
        <taxon>Bacteria</taxon>
        <taxon>Pseudomonadati</taxon>
        <taxon>Pseudomonadota</taxon>
        <taxon>Alphaproteobacteria</taxon>
        <taxon>Sphingomonadales</taxon>
        <taxon>Sphingomonadaceae</taxon>
        <taxon>Rhizorhabdus</taxon>
    </lineage>
</organism>
<evidence type="ECO:0000259" key="7">
    <source>
        <dbReference type="PROSITE" id="PS50850"/>
    </source>
</evidence>
<dbReference type="InterPro" id="IPR044770">
    <property type="entry name" value="MFS_spinster-like"/>
</dbReference>
<feature type="transmembrane region" description="Helical" evidence="6">
    <location>
        <begin position="221"/>
        <end position="243"/>
    </location>
</feature>
<feature type="transmembrane region" description="Helical" evidence="6">
    <location>
        <begin position="385"/>
        <end position="406"/>
    </location>
</feature>
<evidence type="ECO:0000256" key="6">
    <source>
        <dbReference type="SAM" id="Phobius"/>
    </source>
</evidence>
<dbReference type="RefSeq" id="WP_176152595.1">
    <property type="nucleotide sequence ID" value="NZ_FUYM01000007.1"/>
</dbReference>